<reference evidence="2" key="1">
    <citation type="submission" date="2019-09" db="EMBL/GenBank/DDBJ databases">
        <title>Distinct polysaccharide growth profiles of human intestinal Prevotella copri isolates.</title>
        <authorList>
            <person name="Fehlner-Peach H."/>
            <person name="Magnabosco C."/>
            <person name="Raghavan V."/>
            <person name="Scher J.U."/>
            <person name="Tett A."/>
            <person name="Cox L.M."/>
            <person name="Gottsegen C."/>
            <person name="Watters A."/>
            <person name="Wiltshire- Gordon J.D."/>
            <person name="Segata N."/>
            <person name="Bonneau R."/>
            <person name="Littman D.R."/>
        </authorList>
    </citation>
    <scope>NUCLEOTIDE SEQUENCE [LARGE SCALE GENOMIC DNA]</scope>
    <source>
        <strain evidence="2">iAQ1179</strain>
    </source>
</reference>
<dbReference type="AlphaFoldDB" id="A0AA90UIB0"/>
<name>A0AA90UIB0_9BACT</name>
<protein>
    <submittedName>
        <fullName evidence="1">Uncharacterized protein</fullName>
    </submittedName>
</protein>
<evidence type="ECO:0000313" key="2">
    <source>
        <dbReference type="Proteomes" id="UP000442105"/>
    </source>
</evidence>
<dbReference type="EMBL" id="VZCW01000414">
    <property type="protein sequence ID" value="MQN14442.1"/>
    <property type="molecule type" value="Genomic_DNA"/>
</dbReference>
<proteinExistence type="predicted"/>
<evidence type="ECO:0000313" key="1">
    <source>
        <dbReference type="EMBL" id="MQN14442.1"/>
    </source>
</evidence>
<sequence>MPLFKVGSLFKFRKYAPHALKGQKLLAQGIALGIQAISKAPCKGKSFVYCLVFEGFCPYRATGLRP</sequence>
<gene>
    <name evidence="1" type="ORF">F7D95_16970</name>
</gene>
<accession>A0AA90UIB0</accession>
<comment type="caution">
    <text evidence="1">The sequence shown here is derived from an EMBL/GenBank/DDBJ whole genome shotgun (WGS) entry which is preliminary data.</text>
</comment>
<dbReference type="Proteomes" id="UP000442105">
    <property type="component" value="Unassembled WGS sequence"/>
</dbReference>
<organism evidence="1 2">
    <name type="scientific">Segatella copri</name>
    <dbReference type="NCBI Taxonomy" id="165179"/>
    <lineage>
        <taxon>Bacteria</taxon>
        <taxon>Pseudomonadati</taxon>
        <taxon>Bacteroidota</taxon>
        <taxon>Bacteroidia</taxon>
        <taxon>Bacteroidales</taxon>
        <taxon>Prevotellaceae</taxon>
        <taxon>Segatella</taxon>
    </lineage>
</organism>